<dbReference type="EMBL" id="MHHS01000040">
    <property type="protein sequence ID" value="OGY36002.1"/>
    <property type="molecule type" value="Genomic_DNA"/>
</dbReference>
<dbReference type="HAMAP" id="MF_01139">
    <property type="entry name" value="ISPT"/>
    <property type="match status" value="1"/>
</dbReference>
<dbReference type="GO" id="GO:0000287">
    <property type="term" value="F:magnesium ion binding"/>
    <property type="evidence" value="ECO:0007669"/>
    <property type="project" value="UniProtKB-UniRule"/>
</dbReference>
<feature type="active site" evidence="3">
    <location>
        <position position="14"/>
    </location>
</feature>
<feature type="active site" description="Proton acceptor" evidence="3">
    <location>
        <position position="62"/>
    </location>
</feature>
<evidence type="ECO:0000256" key="1">
    <source>
        <dbReference type="ARBA" id="ARBA00022679"/>
    </source>
</evidence>
<evidence type="ECO:0000313" key="4">
    <source>
        <dbReference type="EMBL" id="OGY36002.1"/>
    </source>
</evidence>
<dbReference type="SUPFAM" id="SSF64005">
    <property type="entry name" value="Undecaprenyl diphosphate synthase"/>
    <property type="match status" value="1"/>
</dbReference>
<protein>
    <recommendedName>
        <fullName evidence="3">Isoprenyl transferase</fullName>
        <ecNumber evidence="3">2.5.1.-</ecNumber>
    </recommendedName>
</protein>
<keyword evidence="3" id="KW-0460">Magnesium</keyword>
<dbReference type="Proteomes" id="UP000177941">
    <property type="component" value="Unassembled WGS sequence"/>
</dbReference>
<feature type="binding site" evidence="3">
    <location>
        <position position="66"/>
    </location>
    <ligand>
        <name>substrate</name>
    </ligand>
</feature>
<comment type="subunit">
    <text evidence="3">Homodimer.</text>
</comment>
<keyword evidence="1 3" id="KW-0808">Transferase</keyword>
<dbReference type="GO" id="GO:0016094">
    <property type="term" value="P:polyprenol biosynthetic process"/>
    <property type="evidence" value="ECO:0007669"/>
    <property type="project" value="TreeGrafter"/>
</dbReference>
<feature type="binding site" evidence="3">
    <location>
        <position position="63"/>
    </location>
    <ligand>
        <name>substrate</name>
    </ligand>
</feature>
<feature type="binding site" evidence="3">
    <location>
        <position position="19"/>
    </location>
    <ligand>
        <name>substrate</name>
    </ligand>
</feature>
<name>A0A1G1X7N8_9BACT</name>
<comment type="cofactor">
    <cofactor evidence="3">
        <name>Mg(2+)</name>
        <dbReference type="ChEBI" id="CHEBI:18420"/>
    </cofactor>
    <text evidence="3">Binds 2 magnesium ions per subunit.</text>
</comment>
<comment type="similarity">
    <text evidence="2">Belongs to the UPP synthase family. Z-FPP synthase subfamily.</text>
</comment>
<keyword evidence="3" id="KW-0479">Metal-binding</keyword>
<dbReference type="NCBIfam" id="TIGR00055">
    <property type="entry name" value="uppS"/>
    <property type="match status" value="1"/>
</dbReference>
<evidence type="ECO:0000313" key="5">
    <source>
        <dbReference type="Proteomes" id="UP000177941"/>
    </source>
</evidence>
<gene>
    <name evidence="4" type="ORF">A3E36_04250</name>
</gene>
<feature type="binding site" evidence="3">
    <location>
        <position position="14"/>
    </location>
    <ligand>
        <name>Mg(2+)</name>
        <dbReference type="ChEBI" id="CHEBI:18420"/>
    </ligand>
</feature>
<feature type="binding site" evidence="3">
    <location>
        <begin position="59"/>
        <end position="61"/>
    </location>
    <ligand>
        <name>substrate</name>
    </ligand>
</feature>
<dbReference type="PANTHER" id="PTHR10291:SF43">
    <property type="entry name" value="DEHYDRODOLICHYL DIPHOSPHATE SYNTHASE COMPLEX SUBUNIT DHDDS"/>
    <property type="match status" value="1"/>
</dbReference>
<dbReference type="Gene3D" id="3.40.1180.10">
    <property type="entry name" value="Decaprenyl diphosphate synthase-like"/>
    <property type="match status" value="1"/>
</dbReference>
<dbReference type="PANTHER" id="PTHR10291">
    <property type="entry name" value="DEHYDRODOLICHYL DIPHOSPHATE SYNTHASE FAMILY MEMBER"/>
    <property type="match status" value="1"/>
</dbReference>
<comment type="function">
    <text evidence="3">Catalyzes the condensation of isopentenyl diphosphate (IPP) with allylic pyrophosphates generating different type of terpenoids.</text>
</comment>
<dbReference type="AlphaFoldDB" id="A0A1G1X7N8"/>
<dbReference type="InterPro" id="IPR001441">
    <property type="entry name" value="UPP_synth-like"/>
</dbReference>
<dbReference type="EC" id="2.5.1.-" evidence="3"/>
<organism evidence="4 5">
    <name type="scientific">Candidatus Andersenbacteria bacterium RIFCSPHIGHO2_12_FULL_45_11b</name>
    <dbReference type="NCBI Taxonomy" id="1797282"/>
    <lineage>
        <taxon>Bacteria</taxon>
        <taxon>Candidatus Anderseniibacteriota</taxon>
    </lineage>
</organism>
<accession>A0A1G1X7N8</accession>
<evidence type="ECO:0000256" key="2">
    <source>
        <dbReference type="ARBA" id="ARBA00038453"/>
    </source>
</evidence>
<feature type="binding site" evidence="3">
    <location>
        <position position="180"/>
    </location>
    <ligand>
        <name>substrate</name>
    </ligand>
</feature>
<dbReference type="InterPro" id="IPR036424">
    <property type="entry name" value="UPP_synth-like_sf"/>
</dbReference>
<dbReference type="Pfam" id="PF01255">
    <property type="entry name" value="Prenyltransf"/>
    <property type="match status" value="1"/>
</dbReference>
<feature type="binding site" evidence="3">
    <location>
        <begin position="15"/>
        <end position="18"/>
    </location>
    <ligand>
        <name>substrate</name>
    </ligand>
</feature>
<comment type="caution">
    <text evidence="4">The sequence shown here is derived from an EMBL/GenBank/DDBJ whole genome shotgun (WGS) entry which is preliminary data.</text>
</comment>
<feature type="binding site" evidence="3">
    <location>
        <position position="31"/>
    </location>
    <ligand>
        <name>substrate</name>
    </ligand>
</feature>
<reference evidence="4 5" key="1">
    <citation type="journal article" date="2016" name="Nat. Commun.">
        <title>Thousands of microbial genomes shed light on interconnected biogeochemical processes in an aquifer system.</title>
        <authorList>
            <person name="Anantharaman K."/>
            <person name="Brown C.T."/>
            <person name="Hug L.A."/>
            <person name="Sharon I."/>
            <person name="Castelle C.J."/>
            <person name="Probst A.J."/>
            <person name="Thomas B.C."/>
            <person name="Singh A."/>
            <person name="Wilkins M.J."/>
            <person name="Karaoz U."/>
            <person name="Brodie E.L."/>
            <person name="Williams K.H."/>
            <person name="Hubbard S.S."/>
            <person name="Banfield J.F."/>
        </authorList>
    </citation>
    <scope>NUCLEOTIDE SEQUENCE [LARGE SCALE GENOMIC DNA]</scope>
</reference>
<dbReference type="GO" id="GO:0045547">
    <property type="term" value="F:ditrans,polycis-polyprenyl diphosphate synthase [(2E,6E)-farnesyl diphosphate specific] activity"/>
    <property type="evidence" value="ECO:0007669"/>
    <property type="project" value="TreeGrafter"/>
</dbReference>
<proteinExistence type="inferred from homology"/>
<sequence length="232" mass="26278">MSELIPKHIAIIPDGNRRWASAQGKAAIDGHAAGSDVLRAIMPHAADQGVEYISIWGMSLDNFQKRDIAEVTGLLSLFRKEFKDLITSDDIHSRNVKISVLGRWREKFPFPVKVNIEKAMEATKDYSKHYLNFFLAYNGVDEMLQAIKELVAEGSQDISATTVKQHLFTKNMPPVDFIIRTGGEPHLSAGFMMWDVTDSQLWFTQKLWPEFTTADFDEALAEYASRQRRKGA</sequence>
<dbReference type="CDD" id="cd00475">
    <property type="entry name" value="Cis_IPPS"/>
    <property type="match status" value="1"/>
</dbReference>
<comment type="caution">
    <text evidence="3">Lacks conserved residue(s) required for the propagation of feature annotation.</text>
</comment>
<evidence type="ECO:0000256" key="3">
    <source>
        <dbReference type="HAMAP-Rule" id="MF_01139"/>
    </source>
</evidence>